<reference evidence="3 4" key="1">
    <citation type="journal article" date="2023" name="Int. J. Syst. Evol. Microbiol.">
        <title>Streptococcus sciuri sp. nov., Staphylococcus marylandisciuri sp. nov. and Staphylococcus americanisciuri sp. nov., isolated from faeces of eastern grey squirrel (Sciurus carolinensis).</title>
        <authorList>
            <person name="Volokhov D.V."/>
            <person name="Zagorodnyaya T.A."/>
            <person name="Furtak V.A."/>
            <person name="Nattanmai G."/>
            <person name="Randall L."/>
            <person name="Jose S."/>
            <person name="Gao Y."/>
            <person name="Eisenberg T."/>
            <person name="Delmonte P."/>
            <person name="Blom J."/>
            <person name="Mitchell K.K."/>
        </authorList>
    </citation>
    <scope>NUCLEOTIDE SEQUENCE [LARGE SCALE GENOMIC DNA]</scope>
    <source>
        <strain evidence="3 4">SQ8-PEA</strain>
    </source>
</reference>
<keyword evidence="4" id="KW-1185">Reference proteome</keyword>
<evidence type="ECO:0000259" key="2">
    <source>
        <dbReference type="Pfam" id="PF25164"/>
    </source>
</evidence>
<sequence>MLRAIDDNNNSVLAFNAVKGIRYRCPECNSKVILRKGENVRAHFAHQAHQLSCIYQEETLAHYQAKYVVAQQLEERGYTIEVEKRINHGQRCPDITVNQQLAIEIQLSNISMRLLKDRTHELRALGYKVIWVINEPQSYYQKIKLSQFQSACIDSYERKLFAWSEKQQSLIIYTQLQHIGGQWFMGQSEQCHSERVFSPIMQTVPKLYKLSYRNVERYLQYCRRINSVHEPTLEAMYNLRMSSSEVATYCGYILPQQLYVASHPIAWQIQILYSCHLQRFSEREFIKCIKTRYFLDRERNTHELLKDLVTQYFTLCTALKLKSVQKSY</sequence>
<evidence type="ECO:0000259" key="1">
    <source>
        <dbReference type="Pfam" id="PF06054"/>
    </source>
</evidence>
<evidence type="ECO:0000313" key="3">
    <source>
        <dbReference type="EMBL" id="MCU5745990.1"/>
    </source>
</evidence>
<dbReference type="Pfam" id="PF25164">
    <property type="entry name" value="CoiA_N"/>
    <property type="match status" value="1"/>
</dbReference>
<feature type="domain" description="Competence protein CoiA nuclease-like" evidence="1">
    <location>
        <begin position="58"/>
        <end position="191"/>
    </location>
</feature>
<proteinExistence type="predicted"/>
<organism evidence="3 4">
    <name type="scientific">Staphylococcus marylandisciuri</name>
    <dbReference type="NCBI Taxonomy" id="2981529"/>
    <lineage>
        <taxon>Bacteria</taxon>
        <taxon>Bacillati</taxon>
        <taxon>Bacillota</taxon>
        <taxon>Bacilli</taxon>
        <taxon>Bacillales</taxon>
        <taxon>Staphylococcaceae</taxon>
        <taxon>Staphylococcus</taxon>
    </lineage>
</organism>
<dbReference type="EMBL" id="JAOPKZ010000006">
    <property type="protein sequence ID" value="MCU5745990.1"/>
    <property type="molecule type" value="Genomic_DNA"/>
</dbReference>
<dbReference type="InterPro" id="IPR057253">
    <property type="entry name" value="CoiA-like_N"/>
</dbReference>
<comment type="caution">
    <text evidence="3">The sequence shown here is derived from an EMBL/GenBank/DDBJ whole genome shotgun (WGS) entry which is preliminary data.</text>
</comment>
<dbReference type="Proteomes" id="UP001209553">
    <property type="component" value="Unassembled WGS sequence"/>
</dbReference>
<name>A0ABT2QPT5_9STAP</name>
<dbReference type="Pfam" id="PF06054">
    <property type="entry name" value="CoiA_nuc"/>
    <property type="match status" value="1"/>
</dbReference>
<gene>
    <name evidence="3" type="ORF">N9R04_04545</name>
</gene>
<feature type="domain" description="Competence protein CoiA-like N-terminal" evidence="2">
    <location>
        <begin position="20"/>
        <end position="50"/>
    </location>
</feature>
<protein>
    <submittedName>
        <fullName evidence="3">Competence protein CoiA family protein</fullName>
    </submittedName>
</protein>
<evidence type="ECO:0000313" key="4">
    <source>
        <dbReference type="Proteomes" id="UP001209553"/>
    </source>
</evidence>
<dbReference type="InterPro" id="IPR010330">
    <property type="entry name" value="CoiA_nuc"/>
</dbReference>
<accession>A0ABT2QPT5</accession>